<dbReference type="Proteomes" id="UP001499967">
    <property type="component" value="Unassembled WGS sequence"/>
</dbReference>
<dbReference type="Pfam" id="PF19305">
    <property type="entry name" value="MmgE_PrpD_C"/>
    <property type="match status" value="1"/>
</dbReference>
<dbReference type="Gene3D" id="3.30.1330.120">
    <property type="entry name" value="2-methylcitrate dehydratase PrpD"/>
    <property type="match status" value="1"/>
</dbReference>
<dbReference type="InterPro" id="IPR042188">
    <property type="entry name" value="MmgE/PrpD_sf_2"/>
</dbReference>
<proteinExistence type="inferred from homology"/>
<evidence type="ECO:0000313" key="5">
    <source>
        <dbReference type="Proteomes" id="UP001499967"/>
    </source>
</evidence>
<dbReference type="PANTHER" id="PTHR16943:SF8">
    <property type="entry name" value="2-METHYLCITRATE DEHYDRATASE"/>
    <property type="match status" value="1"/>
</dbReference>
<protein>
    <submittedName>
        <fullName evidence="4">MmgE/PrpD family protein</fullName>
    </submittedName>
</protein>
<reference evidence="4 5" key="1">
    <citation type="journal article" date="2019" name="Int. J. Syst. Evol. Microbiol.">
        <title>The Global Catalogue of Microorganisms (GCM) 10K type strain sequencing project: providing services to taxonomists for standard genome sequencing and annotation.</title>
        <authorList>
            <consortium name="The Broad Institute Genomics Platform"/>
            <consortium name="The Broad Institute Genome Sequencing Center for Infectious Disease"/>
            <person name="Wu L."/>
            <person name="Ma J."/>
        </authorList>
    </citation>
    <scope>NUCLEOTIDE SEQUENCE [LARGE SCALE GENOMIC DNA]</scope>
    <source>
        <strain evidence="4 5">JCM 11117</strain>
    </source>
</reference>
<dbReference type="PANTHER" id="PTHR16943">
    <property type="entry name" value="2-METHYLCITRATE DEHYDRATASE-RELATED"/>
    <property type="match status" value="1"/>
</dbReference>
<gene>
    <name evidence="4" type="ORF">GCM10009559_57990</name>
</gene>
<dbReference type="RefSeq" id="WP_343944807.1">
    <property type="nucleotide sequence ID" value="NZ_BAAAHP010000181.1"/>
</dbReference>
<dbReference type="InterPro" id="IPR042183">
    <property type="entry name" value="MmgE/PrpD_sf_1"/>
</dbReference>
<feature type="domain" description="MmgE/PrpD C-terminal" evidence="3">
    <location>
        <begin position="274"/>
        <end position="426"/>
    </location>
</feature>
<accession>A0ABN1N8F9</accession>
<dbReference type="InterPro" id="IPR045337">
    <property type="entry name" value="MmgE_PrpD_C"/>
</dbReference>
<evidence type="ECO:0000259" key="3">
    <source>
        <dbReference type="Pfam" id="PF19305"/>
    </source>
</evidence>
<evidence type="ECO:0000256" key="1">
    <source>
        <dbReference type="ARBA" id="ARBA00006174"/>
    </source>
</evidence>
<evidence type="ECO:0000313" key="4">
    <source>
        <dbReference type="EMBL" id="GAA0897400.1"/>
    </source>
</evidence>
<name>A0ABN1N8F9_9PSEU</name>
<dbReference type="Pfam" id="PF03972">
    <property type="entry name" value="MmgE_PrpD_N"/>
    <property type="match status" value="1"/>
</dbReference>
<keyword evidence="5" id="KW-1185">Reference proteome</keyword>
<dbReference type="SUPFAM" id="SSF103378">
    <property type="entry name" value="2-methylcitrate dehydratase PrpD"/>
    <property type="match status" value="1"/>
</dbReference>
<dbReference type="EMBL" id="BAAAHP010000181">
    <property type="protein sequence ID" value="GAA0897400.1"/>
    <property type="molecule type" value="Genomic_DNA"/>
</dbReference>
<feature type="domain" description="MmgE/PrpD N-terminal" evidence="2">
    <location>
        <begin position="11"/>
        <end position="245"/>
    </location>
</feature>
<dbReference type="InterPro" id="IPR045336">
    <property type="entry name" value="MmgE_PrpD_N"/>
</dbReference>
<dbReference type="InterPro" id="IPR036148">
    <property type="entry name" value="MmgE/PrpD_sf"/>
</dbReference>
<dbReference type="InterPro" id="IPR005656">
    <property type="entry name" value="MmgE_PrpD"/>
</dbReference>
<comment type="similarity">
    <text evidence="1">Belongs to the PrpD family.</text>
</comment>
<organism evidence="4 5">
    <name type="scientific">Pseudonocardia zijingensis</name>
    <dbReference type="NCBI Taxonomy" id="153376"/>
    <lineage>
        <taxon>Bacteria</taxon>
        <taxon>Bacillati</taxon>
        <taxon>Actinomycetota</taxon>
        <taxon>Actinomycetes</taxon>
        <taxon>Pseudonocardiales</taxon>
        <taxon>Pseudonocardiaceae</taxon>
        <taxon>Pseudonocardia</taxon>
    </lineage>
</organism>
<evidence type="ECO:0000259" key="2">
    <source>
        <dbReference type="Pfam" id="PF03972"/>
    </source>
</evidence>
<sequence>MSGDSPAVTRALAEYAIHSDLSAVPAEAVALARRTLVDTVGVAIGARHDPAVAVVRDLVGGGPGASTVLVDGSTARPHDAALVNGVAAHALDYDDVVDVLYGHPSTVLWPALLAAGETHRVSTRQLVEAYLVAFDVEMALTQGFVLREHYARGWHSTATLGVLAAAAGVARLLGRTAEEAATALGIAASMAGGSRQNFGTMTKPLHAGLAARDGVLAAGLAAGGFTADTGQIEGPLGFVALYGQDRSRVDRIVPALPAAPGTAVLRDGVNVKKYPACYNTQRTLDAALAVAARGVRPQDVAEIALTVEPGGLDPLIHHRPTTGLEGKFSGEYAVAAALLDGAVALSTYTDVAVRRPEARALVERVRIAEAAQPPVGPATWEQAYAVVDVRLRDGRREVARVDVPQGDRRAPMSDDDLRAKFEDCVTFAGFGAAADALHARLARFGDAEPFTGLSPLADATRVA</sequence>
<dbReference type="Gene3D" id="1.10.4100.10">
    <property type="entry name" value="2-methylcitrate dehydratase PrpD"/>
    <property type="match status" value="1"/>
</dbReference>
<comment type="caution">
    <text evidence="4">The sequence shown here is derived from an EMBL/GenBank/DDBJ whole genome shotgun (WGS) entry which is preliminary data.</text>
</comment>